<evidence type="ECO:0000313" key="10">
    <source>
        <dbReference type="EMBL" id="MFM9651809.1"/>
    </source>
</evidence>
<dbReference type="Proteomes" id="UP001631993">
    <property type="component" value="Unassembled WGS sequence"/>
</dbReference>
<evidence type="ECO:0000256" key="6">
    <source>
        <dbReference type="ARBA" id="ARBA00023004"/>
    </source>
</evidence>
<dbReference type="Pfam" id="PF04055">
    <property type="entry name" value="Radical_SAM"/>
    <property type="match status" value="1"/>
</dbReference>
<evidence type="ECO:0000256" key="7">
    <source>
        <dbReference type="ARBA" id="ARBA00023014"/>
    </source>
</evidence>
<keyword evidence="6" id="KW-0408">Iron</keyword>
<dbReference type="InterPro" id="IPR051198">
    <property type="entry name" value="BchE-like"/>
</dbReference>
<evidence type="ECO:0000256" key="2">
    <source>
        <dbReference type="ARBA" id="ARBA00022603"/>
    </source>
</evidence>
<evidence type="ECO:0000256" key="5">
    <source>
        <dbReference type="ARBA" id="ARBA00022723"/>
    </source>
</evidence>
<keyword evidence="11" id="KW-1185">Reference proteome</keyword>
<evidence type="ECO:0000259" key="9">
    <source>
        <dbReference type="PROSITE" id="PS51918"/>
    </source>
</evidence>
<dbReference type="Gene3D" id="3.80.30.20">
    <property type="entry name" value="tm_1862 like domain"/>
    <property type="match status" value="1"/>
</dbReference>
<comment type="caution">
    <text evidence="10">The sequence shown here is derived from an EMBL/GenBank/DDBJ whole genome shotgun (WGS) entry which is preliminary data.</text>
</comment>
<dbReference type="PANTHER" id="PTHR43409">
    <property type="entry name" value="ANAEROBIC MAGNESIUM-PROTOPORPHYRIN IX MONOMETHYL ESTER CYCLASE-RELATED"/>
    <property type="match status" value="1"/>
</dbReference>
<dbReference type="Gene3D" id="3.40.50.280">
    <property type="entry name" value="Cobalamin-binding domain"/>
    <property type="match status" value="1"/>
</dbReference>
<dbReference type="SMART" id="SM00729">
    <property type="entry name" value="Elp3"/>
    <property type="match status" value="1"/>
</dbReference>
<evidence type="ECO:0000256" key="4">
    <source>
        <dbReference type="ARBA" id="ARBA00022691"/>
    </source>
</evidence>
<evidence type="ECO:0000313" key="11">
    <source>
        <dbReference type="Proteomes" id="UP001631993"/>
    </source>
</evidence>
<keyword evidence="7" id="KW-0411">Iron-sulfur</keyword>
<reference evidence="10 11" key="1">
    <citation type="submission" date="2024-12" db="EMBL/GenBank/DDBJ databases">
        <title>Forecasting of Potato common scab and diversities of Pathogenic streptomyces spp. in china.</title>
        <authorList>
            <person name="Handique U."/>
            <person name="Wu J."/>
        </authorList>
    </citation>
    <scope>NUCLEOTIDE SEQUENCE [LARGE SCALE GENOMIC DNA]</scope>
    <source>
        <strain evidence="10 11">ZRIMU1585</strain>
    </source>
</reference>
<dbReference type="InterPro" id="IPR034466">
    <property type="entry name" value="Methyltransferase_Class_B"/>
</dbReference>
<dbReference type="InterPro" id="IPR007197">
    <property type="entry name" value="rSAM"/>
</dbReference>
<dbReference type="RefSeq" id="WP_409085431.1">
    <property type="nucleotide sequence ID" value="NZ_JBJVMW010000027.1"/>
</dbReference>
<organism evidence="10 11">
    <name type="scientific">Streptomyces galilaeus</name>
    <dbReference type="NCBI Taxonomy" id="33899"/>
    <lineage>
        <taxon>Bacteria</taxon>
        <taxon>Bacillati</taxon>
        <taxon>Actinomycetota</taxon>
        <taxon>Actinomycetes</taxon>
        <taxon>Kitasatosporales</taxon>
        <taxon>Streptomycetaceae</taxon>
        <taxon>Streptomyces</taxon>
    </lineage>
</organism>
<evidence type="ECO:0000256" key="1">
    <source>
        <dbReference type="ARBA" id="ARBA00001966"/>
    </source>
</evidence>
<dbReference type="InterPro" id="IPR023404">
    <property type="entry name" value="rSAM_horseshoe"/>
</dbReference>
<proteinExistence type="predicted"/>
<sequence>MKAHVLLLRPRGRKTDSRVFALEQLGLSYVAATVRAAGLTAEIVDGALEPDRYDALLGKMNDGDYELIGYPIYPETVRRVQRDVARLRARGVRAHVTVGNHLATLHDRTVMVDFPDFDSAVRGEGESTLPELARCLVTKGDLAQIAGLTYRQGGEIRRNPARPNIQDLDVIPFPARDTLPLVLKAGNVPLLYTSRGCNARCDFCSVHNYFNASPSGAWRGRSPGNVVDEMESIARTYGVHEFAFADEQFLGHGRTGRERALGIAEEITRRGLDFRWFMDTRATSVTQDVFTRLRDGGLRVVFMGLESGYDPALKQMRKGLTVDRSIQAIDILKNLEITPSAGFIMFRPDTTLEELWCNLEFLDEVGCVELTALATAMRVYSGTALESRLRSEGRLRGAYYDYQWSFQDVKVESCYATVMESADTLSAMYNAFAGFRRKGLVSYAECMKLQRAMNRGPLAVMRDLVEAVSKDGGASEAVRAETRTAFKECCEDFLRLIRFVQACSAGRTVAAGSPMMSPTYLC</sequence>
<dbReference type="SFLD" id="SFLDG01123">
    <property type="entry name" value="methyltransferase_(Class_B)"/>
    <property type="match status" value="1"/>
</dbReference>
<comment type="cofactor">
    <cofactor evidence="1">
        <name>[4Fe-4S] cluster</name>
        <dbReference type="ChEBI" id="CHEBI:49883"/>
    </cofactor>
</comment>
<dbReference type="SFLD" id="SFLDS00029">
    <property type="entry name" value="Radical_SAM"/>
    <property type="match status" value="1"/>
</dbReference>
<dbReference type="SFLD" id="SFLDG01082">
    <property type="entry name" value="B12-binding_domain_containing"/>
    <property type="match status" value="1"/>
</dbReference>
<dbReference type="PANTHER" id="PTHR43409:SF7">
    <property type="entry name" value="BLL1977 PROTEIN"/>
    <property type="match status" value="1"/>
</dbReference>
<dbReference type="SUPFAM" id="SSF102114">
    <property type="entry name" value="Radical SAM enzymes"/>
    <property type="match status" value="1"/>
</dbReference>
<feature type="domain" description="Radical SAM core" evidence="9">
    <location>
        <begin position="183"/>
        <end position="401"/>
    </location>
</feature>
<keyword evidence="4" id="KW-0949">S-adenosyl-L-methionine</keyword>
<feature type="domain" description="B12-binding" evidence="8">
    <location>
        <begin position="2"/>
        <end position="143"/>
    </location>
</feature>
<dbReference type="InterPro" id="IPR006638">
    <property type="entry name" value="Elp3/MiaA/NifB-like_rSAM"/>
</dbReference>
<accession>A0ABW9IVM2</accession>
<evidence type="ECO:0000256" key="3">
    <source>
        <dbReference type="ARBA" id="ARBA00022679"/>
    </source>
</evidence>
<dbReference type="Pfam" id="PF02310">
    <property type="entry name" value="B12-binding"/>
    <property type="match status" value="1"/>
</dbReference>
<keyword evidence="5" id="KW-0479">Metal-binding</keyword>
<dbReference type="EMBL" id="JBJVNE010000023">
    <property type="protein sequence ID" value="MFM9651809.1"/>
    <property type="molecule type" value="Genomic_DNA"/>
</dbReference>
<dbReference type="CDD" id="cd01335">
    <property type="entry name" value="Radical_SAM"/>
    <property type="match status" value="1"/>
</dbReference>
<protein>
    <submittedName>
        <fullName evidence="10">B12-binding domain-containing radical SAM protein</fullName>
    </submittedName>
</protein>
<dbReference type="PROSITE" id="PS51332">
    <property type="entry name" value="B12_BINDING"/>
    <property type="match status" value="1"/>
</dbReference>
<keyword evidence="2" id="KW-0489">Methyltransferase</keyword>
<dbReference type="InterPro" id="IPR058240">
    <property type="entry name" value="rSAM_sf"/>
</dbReference>
<keyword evidence="3" id="KW-0808">Transferase</keyword>
<evidence type="ECO:0000259" key="8">
    <source>
        <dbReference type="PROSITE" id="PS51332"/>
    </source>
</evidence>
<dbReference type="PROSITE" id="PS51918">
    <property type="entry name" value="RADICAL_SAM"/>
    <property type="match status" value="1"/>
</dbReference>
<dbReference type="InterPro" id="IPR006158">
    <property type="entry name" value="Cobalamin-bd"/>
</dbReference>
<name>A0ABW9IVM2_STRGJ</name>
<gene>
    <name evidence="10" type="ORF">ACKI1S_37380</name>
</gene>